<name>A0AAJ1BJ88_9GAMM</name>
<evidence type="ECO:0000313" key="3">
    <source>
        <dbReference type="Proteomes" id="UP001297581"/>
    </source>
</evidence>
<accession>A0AAJ1BJ88</accession>
<keyword evidence="1" id="KW-1133">Transmembrane helix</keyword>
<keyword evidence="1" id="KW-0472">Membrane</keyword>
<dbReference type="RefSeq" id="WP_240591932.1">
    <property type="nucleotide sequence ID" value="NZ_JAKUDL010000006.1"/>
</dbReference>
<organism evidence="2 3">
    <name type="scientific">Shewanella zhuhaiensis</name>
    <dbReference type="NCBI Taxonomy" id="2919576"/>
    <lineage>
        <taxon>Bacteria</taxon>
        <taxon>Pseudomonadati</taxon>
        <taxon>Pseudomonadota</taxon>
        <taxon>Gammaproteobacteria</taxon>
        <taxon>Alteromonadales</taxon>
        <taxon>Shewanellaceae</taxon>
        <taxon>Shewanella</taxon>
    </lineage>
</organism>
<feature type="transmembrane region" description="Helical" evidence="1">
    <location>
        <begin position="21"/>
        <end position="40"/>
    </location>
</feature>
<evidence type="ECO:0000256" key="1">
    <source>
        <dbReference type="SAM" id="Phobius"/>
    </source>
</evidence>
<dbReference type="AlphaFoldDB" id="A0AAJ1BJ88"/>
<proteinExistence type="predicted"/>
<protein>
    <submittedName>
        <fullName evidence="2">Uncharacterized protein</fullName>
    </submittedName>
</protein>
<dbReference type="Proteomes" id="UP001297581">
    <property type="component" value="Unassembled WGS sequence"/>
</dbReference>
<gene>
    <name evidence="2" type="ORF">MJ923_16000</name>
</gene>
<comment type="caution">
    <text evidence="2">The sequence shown here is derived from an EMBL/GenBank/DDBJ whole genome shotgun (WGS) entry which is preliminary data.</text>
</comment>
<evidence type="ECO:0000313" key="2">
    <source>
        <dbReference type="EMBL" id="MCH4295808.1"/>
    </source>
</evidence>
<dbReference type="EMBL" id="JAKUDL010000006">
    <property type="protein sequence ID" value="MCH4295808.1"/>
    <property type="molecule type" value="Genomic_DNA"/>
</dbReference>
<feature type="transmembrane region" description="Helical" evidence="1">
    <location>
        <begin position="52"/>
        <end position="70"/>
    </location>
</feature>
<keyword evidence="1" id="KW-0812">Transmembrane</keyword>
<keyword evidence="3" id="KW-1185">Reference proteome</keyword>
<reference evidence="2 3" key="1">
    <citation type="submission" date="2022-02" db="EMBL/GenBank/DDBJ databases">
        <title>The genome sequence of Shewanella sp. 3B26.</title>
        <authorList>
            <person name="Du J."/>
        </authorList>
    </citation>
    <scope>NUCLEOTIDE SEQUENCE [LARGE SCALE GENOMIC DNA]</scope>
    <source>
        <strain evidence="2 3">3B26</strain>
    </source>
</reference>
<sequence length="88" mass="9692">MSANEQVELAAVKRSMVMTQVVGLPGTIMIGFGIYGLWGYGRELHSFLADPINCYGLLAVGGLIALWESIKIIKLAKRRKQLEDQLAK</sequence>